<comment type="caution">
    <text evidence="2">The sequence shown here is derived from an EMBL/GenBank/DDBJ whole genome shotgun (WGS) entry which is preliminary data.</text>
</comment>
<evidence type="ECO:0000313" key="2">
    <source>
        <dbReference type="EMBL" id="KAH0538309.1"/>
    </source>
</evidence>
<reference evidence="2" key="1">
    <citation type="submission" date="2021-03" db="EMBL/GenBank/DDBJ databases">
        <title>Comparative genomics and phylogenomic investigation of the class Geoglossomycetes provide insights into ecological specialization and systematics.</title>
        <authorList>
            <person name="Melie T."/>
            <person name="Pirro S."/>
            <person name="Miller A.N."/>
            <person name="Quandt A."/>
        </authorList>
    </citation>
    <scope>NUCLEOTIDE SEQUENCE</scope>
    <source>
        <strain evidence="2">GBOQ0MN5Z8</strain>
    </source>
</reference>
<dbReference type="AlphaFoldDB" id="A0A9P8I107"/>
<dbReference type="EMBL" id="JAGHQL010000114">
    <property type="protein sequence ID" value="KAH0538309.1"/>
    <property type="molecule type" value="Genomic_DNA"/>
</dbReference>
<dbReference type="OrthoDB" id="5401332at2759"/>
<proteinExistence type="predicted"/>
<feature type="region of interest" description="Disordered" evidence="1">
    <location>
        <begin position="1"/>
        <end position="365"/>
    </location>
</feature>
<organism evidence="2 3">
    <name type="scientific">Glutinoglossum americanum</name>
    <dbReference type="NCBI Taxonomy" id="1670608"/>
    <lineage>
        <taxon>Eukaryota</taxon>
        <taxon>Fungi</taxon>
        <taxon>Dikarya</taxon>
        <taxon>Ascomycota</taxon>
        <taxon>Pezizomycotina</taxon>
        <taxon>Geoglossomycetes</taxon>
        <taxon>Geoglossales</taxon>
        <taxon>Geoglossaceae</taxon>
        <taxon>Glutinoglossum</taxon>
    </lineage>
</organism>
<name>A0A9P8I107_9PEZI</name>
<feature type="compositionally biased region" description="Polar residues" evidence="1">
    <location>
        <begin position="114"/>
        <end position="123"/>
    </location>
</feature>
<feature type="compositionally biased region" description="Basic and acidic residues" evidence="1">
    <location>
        <begin position="189"/>
        <end position="201"/>
    </location>
</feature>
<sequence length="365" mass="39476">MLGAPPPSSGGYMPTQPPSYAPPQFATFDASNKGGVEGKPVNEDALPPMPSWETARTRKVLEEVQPSHKDHKDHGDDMELGDLNHHHKATGSRARMLDHAAPPAGYDEIGVATPMQSPISNPQGRGRGVGYGRGHDPISPYGEPQGYGGGYRQLGSPNSPRGRAYGGPQRNPGGPYQQDPYSRSPHLVDNQRDDYFGDNARDQTPLRQTDTGGYGGNTQPYAQHDDFQPQLRQNDNVFAGVNARSPPPTHQNGGFSSRSPPPFNQNNDNYGRGDTRNPPLQRQNIGGYSGDAQQPFPKIRSPPPIDLPNILTTGPSSRTPPPARQGTPGADGRSYRAYTPSPASPTHAAYRPPQQQNQHPTWTVV</sequence>
<feature type="compositionally biased region" description="Polar residues" evidence="1">
    <location>
        <begin position="353"/>
        <end position="365"/>
    </location>
</feature>
<protein>
    <submittedName>
        <fullName evidence="2">Uncharacterized protein</fullName>
    </submittedName>
</protein>
<feature type="compositionally biased region" description="Basic and acidic residues" evidence="1">
    <location>
        <begin position="55"/>
        <end position="77"/>
    </location>
</feature>
<feature type="compositionally biased region" description="Polar residues" evidence="1">
    <location>
        <begin position="250"/>
        <end position="269"/>
    </location>
</feature>
<evidence type="ECO:0000256" key="1">
    <source>
        <dbReference type="SAM" id="MobiDB-lite"/>
    </source>
</evidence>
<gene>
    <name evidence="2" type="ORF">FGG08_005083</name>
</gene>
<dbReference type="Proteomes" id="UP000698800">
    <property type="component" value="Unassembled WGS sequence"/>
</dbReference>
<evidence type="ECO:0000313" key="3">
    <source>
        <dbReference type="Proteomes" id="UP000698800"/>
    </source>
</evidence>
<feature type="compositionally biased region" description="Polar residues" evidence="1">
    <location>
        <begin position="205"/>
        <end position="221"/>
    </location>
</feature>
<keyword evidence="3" id="KW-1185">Reference proteome</keyword>
<accession>A0A9P8I107</accession>